<reference evidence="2 3" key="1">
    <citation type="submission" date="2016-08" db="EMBL/GenBank/DDBJ databases">
        <title>Novel Firmicutes and Novel Genomes.</title>
        <authorList>
            <person name="Poppleton D.I."/>
            <person name="Gribaldo S."/>
        </authorList>
    </citation>
    <scope>NUCLEOTIDE SEQUENCE [LARGE SCALE GENOMIC DNA]</scope>
    <source>
        <strain evidence="2 3">CTT3</strain>
    </source>
</reference>
<dbReference type="InterPro" id="IPR013022">
    <property type="entry name" value="Xyl_isomerase-like_TIM-brl"/>
</dbReference>
<dbReference type="Pfam" id="PF01261">
    <property type="entry name" value="AP_endonuc_2"/>
    <property type="match status" value="1"/>
</dbReference>
<organism evidence="2 3">
    <name type="scientific">Thermohalobacter berrensis</name>
    <dbReference type="NCBI Taxonomy" id="99594"/>
    <lineage>
        <taxon>Bacteria</taxon>
        <taxon>Bacillati</taxon>
        <taxon>Bacillota</taxon>
        <taxon>Tissierellia</taxon>
        <taxon>Tissierellales</taxon>
        <taxon>Thermohalobacteraceae</taxon>
        <taxon>Thermohalobacter</taxon>
    </lineage>
</organism>
<evidence type="ECO:0000313" key="2">
    <source>
        <dbReference type="EMBL" id="RKD32967.1"/>
    </source>
</evidence>
<dbReference type="OrthoDB" id="1705770at2"/>
<proteinExistence type="predicted"/>
<keyword evidence="3" id="KW-1185">Reference proteome</keyword>
<comment type="caution">
    <text evidence="2">The sequence shown here is derived from an EMBL/GenBank/DDBJ whole genome shotgun (WGS) entry which is preliminary data.</text>
</comment>
<dbReference type="Gene3D" id="3.20.20.150">
    <property type="entry name" value="Divalent-metal-dependent TIM barrel enzymes"/>
    <property type="match status" value="1"/>
</dbReference>
<dbReference type="EMBL" id="MCIB01000008">
    <property type="protein sequence ID" value="RKD32967.1"/>
    <property type="molecule type" value="Genomic_DNA"/>
</dbReference>
<dbReference type="Proteomes" id="UP000284177">
    <property type="component" value="Unassembled WGS sequence"/>
</dbReference>
<dbReference type="SUPFAM" id="SSF51658">
    <property type="entry name" value="Xylose isomerase-like"/>
    <property type="match status" value="1"/>
</dbReference>
<evidence type="ECO:0000259" key="1">
    <source>
        <dbReference type="Pfam" id="PF01261"/>
    </source>
</evidence>
<protein>
    <recommendedName>
        <fullName evidence="1">Xylose isomerase-like TIM barrel domain-containing protein</fullName>
    </recommendedName>
</protein>
<dbReference type="InterPro" id="IPR036237">
    <property type="entry name" value="Xyl_isomerase-like_sf"/>
</dbReference>
<name>A0A419T5V8_9FIRM</name>
<dbReference type="AlphaFoldDB" id="A0A419T5V8"/>
<gene>
    <name evidence="2" type="ORF">BET03_10145</name>
</gene>
<feature type="domain" description="Xylose isomerase-like TIM barrel" evidence="1">
    <location>
        <begin position="22"/>
        <end position="255"/>
    </location>
</feature>
<evidence type="ECO:0000313" key="3">
    <source>
        <dbReference type="Proteomes" id="UP000284177"/>
    </source>
</evidence>
<accession>A0A419T5V8</accession>
<dbReference type="RefSeq" id="WP_120168152.1">
    <property type="nucleotide sequence ID" value="NZ_MCIB01000008.1"/>
</dbReference>
<sequence>MNLGFTFDENILSKIDCKTLFSKTKEMGISSIELAPDKSVLPIKTYKEIAMISESLNLDISFHVPYFAHNFLYEIGNFTEFKKDVLEKYEQFLSIVFDIQQIINKESIITIHGSKYENTENKNDKMYSTLSFLDWILNFIERKNLNLKFAIETVNQVENLFIGGKREDIYYILNKFKTEKLGICWDITHDSLNYHPEKPPLTRDFLDKVIHCHIHGVILDNYFRHISIQKSEIDFSEQVKFLKKNNFNGVLNLELLVSCCNNTYLDDLYSDIKYLKAF</sequence>